<dbReference type="Pfam" id="PF00005">
    <property type="entry name" value="ABC_tran"/>
    <property type="match status" value="1"/>
</dbReference>
<dbReference type="GO" id="GO:0016887">
    <property type="term" value="F:ATP hydrolysis activity"/>
    <property type="evidence" value="ECO:0007669"/>
    <property type="project" value="InterPro"/>
</dbReference>
<dbReference type="InterPro" id="IPR030679">
    <property type="entry name" value="ABC_ATPase_HisP-typ"/>
</dbReference>
<evidence type="ECO:0000256" key="3">
    <source>
        <dbReference type="ARBA" id="ARBA00022741"/>
    </source>
</evidence>
<keyword evidence="2" id="KW-0813">Transport</keyword>
<dbReference type="InterPro" id="IPR050086">
    <property type="entry name" value="MetN_ABC_transporter-like"/>
</dbReference>
<gene>
    <name evidence="6" type="ORF">BRSU_1921</name>
</gene>
<dbReference type="InterPro" id="IPR003439">
    <property type="entry name" value="ABC_transporter-like_ATP-bd"/>
</dbReference>
<dbReference type="InterPro" id="IPR017871">
    <property type="entry name" value="ABC_transporter-like_CS"/>
</dbReference>
<dbReference type="GO" id="GO:0015424">
    <property type="term" value="F:ABC-type amino acid transporter activity"/>
    <property type="evidence" value="ECO:0007669"/>
    <property type="project" value="InterPro"/>
</dbReference>
<dbReference type="SUPFAM" id="SSF52540">
    <property type="entry name" value="P-loop containing nucleoside triphosphate hydrolases"/>
    <property type="match status" value="1"/>
</dbReference>
<keyword evidence="7" id="KW-1185">Reference proteome</keyword>
<evidence type="ECO:0000256" key="2">
    <source>
        <dbReference type="ARBA" id="ARBA00022448"/>
    </source>
</evidence>
<feature type="domain" description="ABC transporter" evidence="5">
    <location>
        <begin position="10"/>
        <end position="254"/>
    </location>
</feature>
<comment type="similarity">
    <text evidence="1">Belongs to the ABC transporter superfamily.</text>
</comment>
<dbReference type="InterPro" id="IPR003593">
    <property type="entry name" value="AAA+_ATPase"/>
</dbReference>
<evidence type="ECO:0000313" key="7">
    <source>
        <dbReference type="Proteomes" id="UP000043763"/>
    </source>
</evidence>
<protein>
    <submittedName>
        <fullName evidence="6">Probable amino-acid ABC transporter ATP-binding protein HI_1078</fullName>
    </submittedName>
</protein>
<dbReference type="Proteomes" id="UP000043763">
    <property type="component" value="Unassembled WGS sequence"/>
</dbReference>
<accession>A0A0G4K8H2</accession>
<dbReference type="RefSeq" id="WP_012670707.1">
    <property type="nucleotide sequence ID" value="NZ_CVLB01000001.1"/>
</dbReference>
<dbReference type="InterPro" id="IPR027417">
    <property type="entry name" value="P-loop_NTPase"/>
</dbReference>
<reference evidence="7" key="1">
    <citation type="submission" date="2015-04" db="EMBL/GenBank/DDBJ databases">
        <authorList>
            <person name="Mushtaq Mamoona"/>
        </authorList>
    </citation>
    <scope>NUCLEOTIDE SEQUENCE [LARGE SCALE GENOMIC DNA]</scope>
    <source>
        <strain evidence="7">AN4859/03</strain>
    </source>
</reference>
<dbReference type="SMART" id="SM00382">
    <property type="entry name" value="AAA"/>
    <property type="match status" value="1"/>
</dbReference>
<evidence type="ECO:0000256" key="1">
    <source>
        <dbReference type="ARBA" id="ARBA00005417"/>
    </source>
</evidence>
<name>A0A0G4K8H2_9SPIR</name>
<dbReference type="PANTHER" id="PTHR43166">
    <property type="entry name" value="AMINO ACID IMPORT ATP-BINDING PROTEIN"/>
    <property type="match status" value="1"/>
</dbReference>
<sequence>MSSETKETNLKVVNIKKHYKGTPAINGVSFTVNKGDILSIIGPSGAGKSSLLRNIIQIEHPDYGEVYIDNEVLFCKREGEKALDISHADFMKRKEKIGMIFQHFNLFPHKTALENIIEAPVIVKKQNKDEAIEEALKLLDSVGLKHKKDSYPNELSGGQKQRVAIARALAMKPEILLCDEPTSALDPELIGEVLTVLKELAKEKMTMIVVSHEISFVHELSTNIAFMDAGKIIAMDTSDNFFNNQSNERIKDFLNKIFHK</sequence>
<dbReference type="PROSITE" id="PS50893">
    <property type="entry name" value="ABC_TRANSPORTER_2"/>
    <property type="match status" value="1"/>
</dbReference>
<dbReference type="GO" id="GO:0005524">
    <property type="term" value="F:ATP binding"/>
    <property type="evidence" value="ECO:0007669"/>
    <property type="project" value="UniProtKB-KW"/>
</dbReference>
<keyword evidence="3" id="KW-0547">Nucleotide-binding</keyword>
<dbReference type="PIRSF" id="PIRSF039085">
    <property type="entry name" value="ABC_ATPase_HisP"/>
    <property type="match status" value="1"/>
</dbReference>
<keyword evidence="4 6" id="KW-0067">ATP-binding</keyword>
<evidence type="ECO:0000259" key="5">
    <source>
        <dbReference type="PROSITE" id="PS50893"/>
    </source>
</evidence>
<dbReference type="OrthoDB" id="9805538at2"/>
<dbReference type="PROSITE" id="PS00211">
    <property type="entry name" value="ABC_TRANSPORTER_1"/>
    <property type="match status" value="1"/>
</dbReference>
<dbReference type="EMBL" id="CVLB01000001">
    <property type="protein sequence ID" value="CRF34173.1"/>
    <property type="molecule type" value="Genomic_DNA"/>
</dbReference>
<dbReference type="Gene3D" id="3.40.50.300">
    <property type="entry name" value="P-loop containing nucleotide triphosphate hydrolases"/>
    <property type="match status" value="1"/>
</dbReference>
<dbReference type="GeneID" id="44969228"/>
<evidence type="ECO:0000313" key="6">
    <source>
        <dbReference type="EMBL" id="CRF34173.1"/>
    </source>
</evidence>
<organism evidence="6 7">
    <name type="scientific">Brachyspira suanatina</name>
    <dbReference type="NCBI Taxonomy" id="381802"/>
    <lineage>
        <taxon>Bacteria</taxon>
        <taxon>Pseudomonadati</taxon>
        <taxon>Spirochaetota</taxon>
        <taxon>Spirochaetia</taxon>
        <taxon>Brachyspirales</taxon>
        <taxon>Brachyspiraceae</taxon>
        <taxon>Brachyspira</taxon>
    </lineage>
</organism>
<evidence type="ECO:0000256" key="4">
    <source>
        <dbReference type="ARBA" id="ARBA00022840"/>
    </source>
</evidence>
<dbReference type="AlphaFoldDB" id="A0A0G4K8H2"/>
<dbReference type="PANTHER" id="PTHR43166:SF4">
    <property type="entry name" value="PHOSPHONATES IMPORT ATP-BINDING PROTEIN PHNC"/>
    <property type="match status" value="1"/>
</dbReference>
<proteinExistence type="inferred from homology"/>